<keyword evidence="2" id="KW-1185">Reference proteome</keyword>
<dbReference type="OrthoDB" id="9805830at2"/>
<comment type="caution">
    <text evidence="1">The sequence shown here is derived from an EMBL/GenBank/DDBJ whole genome shotgun (WGS) entry which is preliminary data.</text>
</comment>
<evidence type="ECO:0000313" key="1">
    <source>
        <dbReference type="EMBL" id="OUY05954.1"/>
    </source>
</evidence>
<dbReference type="RefSeq" id="WP_087621508.1">
    <property type="nucleotide sequence ID" value="NZ_JAKVJF010000024.1"/>
</dbReference>
<dbReference type="InterPro" id="IPR019239">
    <property type="entry name" value="VapB_antitoxin"/>
</dbReference>
<sequence>MSINLDLDQNLLAEAIKLGHLSNAQEVIDLALREFVQRRQAQEVIELFNTIDIDEDYDYKMMRQRPHDFS</sequence>
<evidence type="ECO:0000313" key="2">
    <source>
        <dbReference type="Proteomes" id="UP000196536"/>
    </source>
</evidence>
<organism evidence="1 2">
    <name type="scientific">Acinetobacter populi</name>
    <dbReference type="NCBI Taxonomy" id="1582270"/>
    <lineage>
        <taxon>Bacteria</taxon>
        <taxon>Pseudomonadati</taxon>
        <taxon>Pseudomonadota</taxon>
        <taxon>Gammaproteobacteria</taxon>
        <taxon>Moraxellales</taxon>
        <taxon>Moraxellaceae</taxon>
        <taxon>Acinetobacter</taxon>
    </lineage>
</organism>
<accession>A0A1Z9YUR9</accession>
<dbReference type="EMBL" id="NEXX01000006">
    <property type="protein sequence ID" value="OUY05954.1"/>
    <property type="molecule type" value="Genomic_DNA"/>
</dbReference>
<dbReference type="AlphaFoldDB" id="A0A1Z9YUR9"/>
<dbReference type="Proteomes" id="UP000196536">
    <property type="component" value="Unassembled WGS sequence"/>
</dbReference>
<protein>
    <submittedName>
        <fullName evidence="1">DUF2191 domain-containing protein</fullName>
    </submittedName>
</protein>
<dbReference type="Pfam" id="PF09957">
    <property type="entry name" value="VapB_antitoxin"/>
    <property type="match status" value="1"/>
</dbReference>
<proteinExistence type="predicted"/>
<reference evidence="1 2" key="1">
    <citation type="submission" date="2017-05" db="EMBL/GenBank/DDBJ databases">
        <title>Acinetobacter populi ANC 5415 (= PBJ7), whole genome shotgun sequencing project.</title>
        <authorList>
            <person name="Nemec A."/>
            <person name="Radolfova-Krizova L."/>
        </authorList>
    </citation>
    <scope>NUCLEOTIDE SEQUENCE [LARGE SCALE GENOMIC DNA]</scope>
    <source>
        <strain evidence="1 2">PBJ7</strain>
    </source>
</reference>
<name>A0A1Z9YUR9_9GAMM</name>
<gene>
    <name evidence="1" type="ORF">CAP51_14675</name>
</gene>